<evidence type="ECO:0000313" key="6">
    <source>
        <dbReference type="Proteomes" id="UP000587211"/>
    </source>
</evidence>
<feature type="chain" id="PRO_5039584594" evidence="3">
    <location>
        <begin position="23"/>
        <end position="836"/>
    </location>
</feature>
<feature type="region of interest" description="Disordered" evidence="1">
    <location>
        <begin position="739"/>
        <end position="789"/>
    </location>
</feature>
<dbReference type="RefSeq" id="WP_179424070.1">
    <property type="nucleotide sequence ID" value="NZ_BAAAMP010000003.1"/>
</dbReference>
<dbReference type="EMBL" id="JACWMT010000003">
    <property type="protein sequence ID" value="MBD1271682.1"/>
    <property type="molecule type" value="Genomic_DNA"/>
</dbReference>
<dbReference type="EMBL" id="JACBZN010000001">
    <property type="protein sequence ID" value="NYI37571.1"/>
    <property type="molecule type" value="Genomic_DNA"/>
</dbReference>
<sequence length="836" mass="88283">MKRLMLLLPALLVLAAGLPVTAAPDAEAAPSSAFTRTKEVDRAFEDDGDTISVEKRRVTVSVDHTENLRGRERVRVSWKGAHPSGGRAASPFGAAGLRQEYPVVILQCRGRDDAGLPAAQRVSPETCWTSTAQQRFRSTSDRQAIWRRDLHARPGDTEQKSGIEPFPTSGCDDVPSFSAHAVPFVAASGKTYTSCSAETMAPEAAVDAALPAAEQAAFTDTDGTGSVSFEVRTATENESLGCSDTVACSIVVIPIMGLSCVDGDDECTRTGRFAPGSSNFAGEGVDDAVSAGYWWAGSNWRNRITVPVTFGTAPNVCDVLDSRAPTAFYGSELMSQAALQWAPAYCLSKKRFKFQHNRMSDEAAFALVEKNVAPAALVSGRREQEDETPVAYAPTAVTGFAISYVIDRPDNAGEYERLRLTPRLLAKLLTQSYTGSAYGAQHPGMGRNPQSLNQDPEFIALNPGLDTTTREAAATVLSLSESSDVMTSLTSYIAADADARAFVNGTADPWGMVVNPSYRRIRLPVAEWPLLDTFVPEYDLDCQQQLSTPYFTQLAAPVSSLRTIAEAVLDAWPNVQTKCERPSSSDPYKFGRADRQGVGARFMLGVVSVGDAERLGLRTAAVRTSASTWVAPTPSSMAAAVAAATEVKGTTGAFAITQKALAKRPKAYPGTMIVYTVARTRGLAAKDAKHVAQFIRVATTEGQRPGSANGTLPAGYVPIVASGVTKRLYDAARHAADLIAAQRPERAPDTTPSTSPPSGGGGGSSDAPVSAPGGDVPEEQVRASGATKVTLVETAPTGAITSTSGRMLLPLLLCVGLAAASVGPVLRGIATARARR</sequence>
<dbReference type="AlphaFoldDB" id="A0A8I0FW41"/>
<keyword evidence="2" id="KW-0472">Membrane</keyword>
<evidence type="ECO:0000256" key="1">
    <source>
        <dbReference type="SAM" id="MobiDB-lite"/>
    </source>
</evidence>
<keyword evidence="2" id="KW-0812">Transmembrane</keyword>
<proteinExistence type="predicted"/>
<keyword evidence="3" id="KW-0732">Signal</keyword>
<feature type="compositionally biased region" description="Low complexity" evidence="1">
    <location>
        <begin position="765"/>
        <end position="774"/>
    </location>
</feature>
<protein>
    <submittedName>
        <fullName evidence="5">ABC-type phosphate transport system substrate-binding protein</fullName>
    </submittedName>
</protein>
<evidence type="ECO:0000256" key="3">
    <source>
        <dbReference type="SAM" id="SignalP"/>
    </source>
</evidence>
<dbReference type="SUPFAM" id="SSF53850">
    <property type="entry name" value="Periplasmic binding protein-like II"/>
    <property type="match status" value="1"/>
</dbReference>
<evidence type="ECO:0000313" key="5">
    <source>
        <dbReference type="EMBL" id="NYI37571.1"/>
    </source>
</evidence>
<comment type="caution">
    <text evidence="4">The sequence shown here is derived from an EMBL/GenBank/DDBJ whole genome shotgun (WGS) entry which is preliminary data.</text>
</comment>
<accession>A0A8I0FW41</accession>
<gene>
    <name evidence="5" type="ORF">BJ975_000946</name>
    <name evidence="4" type="ORF">IDH50_15665</name>
</gene>
<organism evidence="4 7">
    <name type="scientific">Aeromicrobium tamlense</name>
    <dbReference type="NCBI Taxonomy" id="375541"/>
    <lineage>
        <taxon>Bacteria</taxon>
        <taxon>Bacillati</taxon>
        <taxon>Actinomycetota</taxon>
        <taxon>Actinomycetes</taxon>
        <taxon>Propionibacteriales</taxon>
        <taxon>Nocardioidaceae</taxon>
        <taxon>Aeromicrobium</taxon>
    </lineage>
</organism>
<reference evidence="5 6" key="1">
    <citation type="submission" date="2020-07" db="EMBL/GenBank/DDBJ databases">
        <title>Sequencing the genomes of 1000 actinobacteria strains.</title>
        <authorList>
            <person name="Klenk H.-P."/>
        </authorList>
    </citation>
    <scope>NUCLEOTIDE SEQUENCE [LARGE SCALE GENOMIC DNA]</scope>
    <source>
        <strain evidence="5 6">DSM 19087</strain>
    </source>
</reference>
<evidence type="ECO:0000313" key="7">
    <source>
        <dbReference type="Proteomes" id="UP000659061"/>
    </source>
</evidence>
<keyword evidence="2" id="KW-1133">Transmembrane helix</keyword>
<name>A0A8I0FW41_9ACTN</name>
<evidence type="ECO:0000256" key="2">
    <source>
        <dbReference type="SAM" id="Phobius"/>
    </source>
</evidence>
<feature type="transmembrane region" description="Helical" evidence="2">
    <location>
        <begin position="807"/>
        <end position="826"/>
    </location>
</feature>
<keyword evidence="6" id="KW-1185">Reference proteome</keyword>
<dbReference type="Proteomes" id="UP000587211">
    <property type="component" value="Unassembled WGS sequence"/>
</dbReference>
<reference evidence="4" key="2">
    <citation type="submission" date="2020-09" db="EMBL/GenBank/DDBJ databases">
        <title>Novel species in genus Aeromicrobium.</title>
        <authorList>
            <person name="Zhang G."/>
        </authorList>
    </citation>
    <scope>NUCLEOTIDE SEQUENCE</scope>
    <source>
        <strain evidence="4">SSW1-57</strain>
    </source>
</reference>
<dbReference type="Gene3D" id="3.40.190.10">
    <property type="entry name" value="Periplasmic binding protein-like II"/>
    <property type="match status" value="1"/>
</dbReference>
<dbReference type="Proteomes" id="UP000659061">
    <property type="component" value="Unassembled WGS sequence"/>
</dbReference>
<evidence type="ECO:0000313" key="4">
    <source>
        <dbReference type="EMBL" id="MBD1271682.1"/>
    </source>
</evidence>
<feature type="signal peptide" evidence="3">
    <location>
        <begin position="1"/>
        <end position="22"/>
    </location>
</feature>